<dbReference type="RefSeq" id="WP_104289313.1">
    <property type="nucleotide sequence ID" value="NZ_PSXY01000002.1"/>
</dbReference>
<feature type="region of interest" description="Disordered" evidence="4">
    <location>
        <begin position="25"/>
        <end position="50"/>
    </location>
</feature>
<name>A0A2S5VXY2_9MICO</name>
<comment type="caution">
    <text evidence="7">The sequence shown here is derived from an EMBL/GenBank/DDBJ whole genome shotgun (WGS) entry which is preliminary data.</text>
</comment>
<dbReference type="GO" id="GO:0004553">
    <property type="term" value="F:hydrolase activity, hydrolyzing O-glycosyl compounds"/>
    <property type="evidence" value="ECO:0007669"/>
    <property type="project" value="InterPro"/>
</dbReference>
<evidence type="ECO:0000256" key="2">
    <source>
        <dbReference type="ARBA" id="ARBA00022801"/>
    </source>
</evidence>
<evidence type="ECO:0000313" key="8">
    <source>
        <dbReference type="Proteomes" id="UP000239241"/>
    </source>
</evidence>
<organism evidence="7 8">
    <name type="scientific">Clavibacter michiganensis</name>
    <dbReference type="NCBI Taxonomy" id="28447"/>
    <lineage>
        <taxon>Bacteria</taxon>
        <taxon>Bacillati</taxon>
        <taxon>Actinomycetota</taxon>
        <taxon>Actinomycetes</taxon>
        <taxon>Micrococcales</taxon>
        <taxon>Microbacteriaceae</taxon>
        <taxon>Clavibacter</taxon>
    </lineage>
</organism>
<feature type="signal peptide" evidence="5">
    <location>
        <begin position="1"/>
        <end position="21"/>
    </location>
</feature>
<dbReference type="AlphaFoldDB" id="A0A2S5VXY2"/>
<dbReference type="SMART" id="SM00495">
    <property type="entry name" value="ChtBD3"/>
    <property type="match status" value="2"/>
</dbReference>
<dbReference type="GO" id="GO:0030246">
    <property type="term" value="F:carbohydrate binding"/>
    <property type="evidence" value="ECO:0007669"/>
    <property type="project" value="InterPro"/>
</dbReference>
<dbReference type="Gene3D" id="1.20.1270.70">
    <property type="entry name" value="Designed single chain three-helix bundle"/>
    <property type="match status" value="1"/>
</dbReference>
<proteinExistence type="inferred from homology"/>
<dbReference type="PANTHER" id="PTHR22925">
    <property type="entry name" value="GLYCOSYL HYDROLASE 43 FAMILY MEMBER"/>
    <property type="match status" value="1"/>
</dbReference>
<dbReference type="Gene3D" id="2.115.10.20">
    <property type="entry name" value="Glycosyl hydrolase domain, family 43"/>
    <property type="match status" value="1"/>
</dbReference>
<evidence type="ECO:0000256" key="3">
    <source>
        <dbReference type="ARBA" id="ARBA00023295"/>
    </source>
</evidence>
<dbReference type="Gene3D" id="2.60.120.260">
    <property type="entry name" value="Galactose-binding domain-like"/>
    <property type="match status" value="1"/>
</dbReference>
<dbReference type="GO" id="GO:0005576">
    <property type="term" value="C:extracellular region"/>
    <property type="evidence" value="ECO:0007669"/>
    <property type="project" value="InterPro"/>
</dbReference>
<evidence type="ECO:0000259" key="6">
    <source>
        <dbReference type="SMART" id="SM00495"/>
    </source>
</evidence>
<feature type="chain" id="PRO_5015435328" description="Chitin-binding type-3 domain-containing protein" evidence="5">
    <location>
        <begin position="22"/>
        <end position="718"/>
    </location>
</feature>
<keyword evidence="2" id="KW-0378">Hydrolase</keyword>
<dbReference type="InterPro" id="IPR003610">
    <property type="entry name" value="CBM5/12"/>
</dbReference>
<evidence type="ECO:0000256" key="1">
    <source>
        <dbReference type="ARBA" id="ARBA00009865"/>
    </source>
</evidence>
<reference evidence="7 8" key="1">
    <citation type="submission" date="2018-02" db="EMBL/GenBank/DDBJ databases">
        <title>Bacteriophage NCPPB3778 and a type I-E CRISPR drive the evolution of the US Biological Select Agent, Rathayibacter toxicus.</title>
        <authorList>
            <person name="Davis E.W.II."/>
            <person name="Tabima J.F."/>
            <person name="Weisberg A.J."/>
            <person name="Lopes L.D."/>
            <person name="Wiseman M.S."/>
            <person name="Wiseman M.S."/>
            <person name="Pupko T."/>
            <person name="Belcher M.S."/>
            <person name="Sechler A.J."/>
            <person name="Tancos M.A."/>
            <person name="Schroeder B.K."/>
            <person name="Murray T.D."/>
            <person name="Luster D.G."/>
            <person name="Schneider W.L."/>
            <person name="Rogers E."/>
            <person name="Andreote F.D."/>
            <person name="Grunwald N.J."/>
            <person name="Putnam M.L."/>
            <person name="Chang J.H."/>
        </authorList>
    </citation>
    <scope>NUCLEOTIDE SEQUENCE [LARGE SCALE GENOMIC DNA]</scope>
    <source>
        <strain evidence="7 8">AY1B3</strain>
    </source>
</reference>
<feature type="domain" description="Chitin-binding type-3" evidence="6">
    <location>
        <begin position="623"/>
        <end position="666"/>
    </location>
</feature>
<dbReference type="Proteomes" id="UP000239241">
    <property type="component" value="Unassembled WGS sequence"/>
</dbReference>
<evidence type="ECO:0000256" key="4">
    <source>
        <dbReference type="SAM" id="MobiDB-lite"/>
    </source>
</evidence>
<dbReference type="Gene3D" id="2.10.10.20">
    <property type="entry name" value="Carbohydrate-binding module superfamily 5/12"/>
    <property type="match status" value="2"/>
</dbReference>
<protein>
    <recommendedName>
        <fullName evidence="6">Chitin-binding type-3 domain-containing protein</fullName>
    </recommendedName>
</protein>
<sequence length="718" mass="77000">MLGSTLFVLSTALIAPQAAVALDGPAQSAAPRSVQQDSRPEGLSAAPAADASGGLRELVASYASRVPGEHTPESWAGFAQALASAQTVLDSPGATPASLAAAKTALQDAAAQLVSTRETGFQAIRNNQFWVDTAGDPIYSQGGGVFRFGDTYYWYGVRYTGAESYRESPTRTYDREAEFVSVTAYSSQDLVNWTFEGDVATEDTSLAIPSSQDVAGDYFSRMTTLDDASWVGRLGVTYNENTGKYVLLTQMETSFDPVRESNASVLFLESDTPTGDFTYADIQTRIPNTPVQGTGDQTVFTDDDGSDYLVFSSRNGRKYSYVSRISTTDSHTIEPAVQVGYVGAGREGNAMFKLDGQYVIATSDLHGWNSSVTHLIRSTTGDIQGPYTSEYTLPGTEKDYSHVTQTGFFITVPGSEQDTVIFAGDRWADFAWNGIGYNQWLPLSGRVDELRFESLSAWDLNASTGEWSMGADNNYILNPEFAADRIPVSSLTGWTNQADTDSPTTQFVSNPTPGADSTRFSLRLGSAAAFSGSVSQENTAPTGVYRLGLSAQATGDLEQARIRVTSASGEDYVLDLDSATTAWQTFALDGLSLSGATTTVSIEARSDDGGEALTVDGLSLTRIPGWEAGRTYTAGDTVASEGSAWSASWWTAGQDPGDPNGPWQEMRPASDGTAVWTPSRIFTAGDVVTHDGQRHEAKWWTRNQEPGQTNGPWAPMVD</sequence>
<keyword evidence="3" id="KW-0326">Glycosidase</keyword>
<dbReference type="SUPFAM" id="SSF75005">
    <property type="entry name" value="Arabinanase/levansucrase/invertase"/>
    <property type="match status" value="1"/>
</dbReference>
<evidence type="ECO:0000313" key="7">
    <source>
        <dbReference type="EMBL" id="PPF71015.1"/>
    </source>
</evidence>
<dbReference type="Pfam" id="PF02839">
    <property type="entry name" value="CBM_5_12"/>
    <property type="match status" value="2"/>
</dbReference>
<dbReference type="SUPFAM" id="SSF51055">
    <property type="entry name" value="Carbohydrate binding domain"/>
    <property type="match status" value="2"/>
</dbReference>
<evidence type="ECO:0000256" key="5">
    <source>
        <dbReference type="SAM" id="SignalP"/>
    </source>
</evidence>
<dbReference type="CDD" id="cd18823">
    <property type="entry name" value="GH43_RcAra43A-like"/>
    <property type="match status" value="1"/>
</dbReference>
<dbReference type="Pfam" id="PF04616">
    <property type="entry name" value="Glyco_hydro_43"/>
    <property type="match status" value="1"/>
</dbReference>
<dbReference type="InterPro" id="IPR006710">
    <property type="entry name" value="Glyco_hydro_43"/>
</dbReference>
<comment type="similarity">
    <text evidence="1">Belongs to the glycosyl hydrolase 43 family.</text>
</comment>
<dbReference type="GO" id="GO:0005975">
    <property type="term" value="P:carbohydrate metabolic process"/>
    <property type="evidence" value="ECO:0007669"/>
    <property type="project" value="InterPro"/>
</dbReference>
<dbReference type="EMBL" id="PSXY01000002">
    <property type="protein sequence ID" value="PPF71015.1"/>
    <property type="molecule type" value="Genomic_DNA"/>
</dbReference>
<keyword evidence="5" id="KW-0732">Signal</keyword>
<dbReference type="InterPro" id="IPR023296">
    <property type="entry name" value="Glyco_hydro_beta-prop_sf"/>
</dbReference>
<dbReference type="CDD" id="cd12215">
    <property type="entry name" value="ChiC_BD"/>
    <property type="match status" value="2"/>
</dbReference>
<accession>A0A2S5VXY2</accession>
<dbReference type="PANTHER" id="PTHR22925:SF3">
    <property type="entry name" value="GLYCOSYL HYDROLASE FAMILY PROTEIN 43"/>
    <property type="match status" value="1"/>
</dbReference>
<dbReference type="InterPro" id="IPR036573">
    <property type="entry name" value="CBM_sf_5/12"/>
</dbReference>
<feature type="domain" description="Chitin-binding type-3" evidence="6">
    <location>
        <begin position="673"/>
        <end position="716"/>
    </location>
</feature>
<gene>
    <name evidence="7" type="ORF">C5E16_01840</name>
</gene>